<dbReference type="SMART" id="SM00892">
    <property type="entry name" value="Endonuclease_NS"/>
    <property type="match status" value="1"/>
</dbReference>
<dbReference type="GeneID" id="100366880"/>
<dbReference type="RefSeq" id="XP_002741055.1">
    <property type="nucleotide sequence ID" value="XM_002741009.2"/>
</dbReference>
<dbReference type="Gene3D" id="3.40.570.10">
    <property type="entry name" value="Extracellular Endonuclease, subunit A"/>
    <property type="match status" value="1"/>
</dbReference>
<proteinExistence type="predicted"/>
<reference evidence="3" key="1">
    <citation type="submission" date="2025-08" db="UniProtKB">
        <authorList>
            <consortium name="RefSeq"/>
        </authorList>
    </citation>
    <scope>IDENTIFICATION</scope>
    <source>
        <tissue evidence="3">Testes</tissue>
    </source>
</reference>
<dbReference type="Pfam" id="PF01223">
    <property type="entry name" value="Endonuclease_NS"/>
    <property type="match status" value="1"/>
</dbReference>
<keyword evidence="2" id="KW-1185">Reference proteome</keyword>
<gene>
    <name evidence="3" type="primary">LOC100366880</name>
</gene>
<evidence type="ECO:0000259" key="1">
    <source>
        <dbReference type="SMART" id="SM00892"/>
    </source>
</evidence>
<name>A0ABM0GZU0_SACKO</name>
<organism evidence="2 3">
    <name type="scientific">Saccoglossus kowalevskii</name>
    <name type="common">Acorn worm</name>
    <dbReference type="NCBI Taxonomy" id="10224"/>
    <lineage>
        <taxon>Eukaryota</taxon>
        <taxon>Metazoa</taxon>
        <taxon>Hemichordata</taxon>
        <taxon>Enteropneusta</taxon>
        <taxon>Harrimaniidae</taxon>
        <taxon>Saccoglossus</taxon>
    </lineage>
</organism>
<dbReference type="InterPro" id="IPR044925">
    <property type="entry name" value="His-Me_finger_sf"/>
</dbReference>
<accession>A0ABM0GZU0</accession>
<feature type="domain" description="DNA/RNA non-specific endonuclease/pyrophosphatase/phosphodiesterase" evidence="1">
    <location>
        <begin position="465"/>
        <end position="677"/>
    </location>
</feature>
<dbReference type="InterPro" id="IPR039015">
    <property type="entry name" value="ENDOD1"/>
</dbReference>
<dbReference type="InterPro" id="IPR001604">
    <property type="entry name" value="Endo_G_ENPP1-like_dom"/>
</dbReference>
<dbReference type="PANTHER" id="PTHR21472">
    <property type="entry name" value="ENDONUCLEASE DOMAIN-CONTAINING 1 PROTEIN ENDOD1"/>
    <property type="match status" value="1"/>
</dbReference>
<sequence>MTGPSTFQGIKGSQIKVPDLVPSPKSNCYAFHCDYYKENYAWLILDPPNDKDIQIDVLYRNQRKDSEKNDKLKRAFAFKLSAGNVAGPAKDDHKIELKTLADVPFNLGNLHLSKNHVALLIKDLVGNRKRTTRVIRYGFSMTEVSTKDHRLIESGKTFTVSSVNTVDMKIKVKENELMLCVDWCPLESCKYQIMRQSNDIPGRIAYQLVAKVPCQIEGVGFGGHLTNNKLIGYARGYDCTPAKFRSLQCLVYDVTGENCDSTDRAVGYSSKYIALEPFDNLNFHNGDPNFRFCHGNIIDYLFNGGHWEQTGSSVDSSSSDEDVKRSVPEYRIKRSVSPDTDSPPECAGYFVGNSWPPRVTDMSLGKNVKICQTCRQSESGKDRYCFATLYNTDLRLPEYSAYTVHSLQSRLNSNPPAPISRKKVDSALWKRFEIGLCRESTKKKVPKKEWNSLPLVYEGNVGHTCKDLGAIGVDEHNNNIVYTYESGKIGHPCDPLYLDKQKCEDMQSSDSDYNVANNAVKGLWSRGHLNPSGIHNMVDIYMMQSTFTLTNAAPQLTSFNNGEWNTMECLVEHYVWYLRTHPGTQIVDDSQEVFIVTGTRPHATPIKIANNRLTSPEYYWTALCDPYFKRSLFFSGNNEPGFTGTTRIHVYDSLTSFQEWLWGSGTPNEIFPGKAEQCSNVIDLDMIPLTERCENELVFKNTPLDTISRRGLITLIKSINL</sequence>
<evidence type="ECO:0000313" key="2">
    <source>
        <dbReference type="Proteomes" id="UP000694865"/>
    </source>
</evidence>
<dbReference type="PANTHER" id="PTHR21472:SF7">
    <property type="entry name" value="ENDONUCLEASE G, MITOCHONDRIAL-LIKE ISOFORM X2"/>
    <property type="match status" value="1"/>
</dbReference>
<evidence type="ECO:0000313" key="3">
    <source>
        <dbReference type="RefSeq" id="XP_002741055.1"/>
    </source>
</evidence>
<dbReference type="Proteomes" id="UP000694865">
    <property type="component" value="Unplaced"/>
</dbReference>
<dbReference type="InterPro" id="IPR044929">
    <property type="entry name" value="DNA/RNA_non-sp_Endonuclease_sf"/>
</dbReference>
<protein>
    <submittedName>
        <fullName evidence="3">Uncharacterized protein LOC100366880</fullName>
    </submittedName>
</protein>
<dbReference type="SUPFAM" id="SSF54060">
    <property type="entry name" value="His-Me finger endonucleases"/>
    <property type="match status" value="1"/>
</dbReference>